<evidence type="ECO:0000313" key="2">
    <source>
        <dbReference type="Proteomes" id="UP000029227"/>
    </source>
</evidence>
<accession>A0A090R9I5</accession>
<dbReference type="AlphaFoldDB" id="A0A090R9I5"/>
<protein>
    <submittedName>
        <fullName evidence="1">Uncharacterized protein</fullName>
    </submittedName>
</protein>
<proteinExistence type="predicted"/>
<dbReference type="EMBL" id="BBMN01000003">
    <property type="protein sequence ID" value="GAL04267.1"/>
    <property type="molecule type" value="Genomic_DNA"/>
</dbReference>
<dbReference type="eggNOG" id="ENOG502Z9CI">
    <property type="taxonomic scope" value="Bacteria"/>
</dbReference>
<organism evidence="1 2">
    <name type="scientific">Photobacterium aphoticum</name>
    <dbReference type="NCBI Taxonomy" id="754436"/>
    <lineage>
        <taxon>Bacteria</taxon>
        <taxon>Pseudomonadati</taxon>
        <taxon>Pseudomonadota</taxon>
        <taxon>Gammaproteobacteria</taxon>
        <taxon>Vibrionales</taxon>
        <taxon>Vibrionaceae</taxon>
        <taxon>Photobacterium</taxon>
    </lineage>
</organism>
<reference evidence="1 2" key="1">
    <citation type="journal article" date="2014" name="Genome Announc.">
        <title>Draft Genome Sequences of Two Vibrionaceae Species, Vibrio ponticus C121 and Photobacterium aphoticum C119, Isolated as Coral Reef Microbiota.</title>
        <authorList>
            <person name="Al-saari N."/>
            <person name="Meirelles P.M."/>
            <person name="Mino S."/>
            <person name="Suda W."/>
            <person name="Oshima K."/>
            <person name="Hattori M."/>
            <person name="Ohkuma M."/>
            <person name="Thompson F.L."/>
            <person name="Gomez-Gil B."/>
            <person name="Sawabe T."/>
            <person name="Sawabe T."/>
        </authorList>
    </citation>
    <scope>NUCLEOTIDE SEQUENCE [LARGE SCALE GENOMIC DNA]</scope>
    <source>
        <strain evidence="1 2">JCM 19237</strain>
    </source>
</reference>
<dbReference type="Proteomes" id="UP000029227">
    <property type="component" value="Unassembled WGS sequence"/>
</dbReference>
<gene>
    <name evidence="1" type="ORF">JCM19237_2418</name>
</gene>
<evidence type="ECO:0000313" key="1">
    <source>
        <dbReference type="EMBL" id="GAL04267.1"/>
    </source>
</evidence>
<comment type="caution">
    <text evidence="1">The sequence shown here is derived from an EMBL/GenBank/DDBJ whole genome shotgun (WGS) entry which is preliminary data.</text>
</comment>
<name>A0A090R9I5_9GAMM</name>
<dbReference type="STRING" id="754436.JCM19237_2418"/>
<sequence length="233" mass="25537">MDEPDFSQQAIDAIVERVLAQMAKPTLMVLTRANGYQQEIARQLATWEGIRWHILATQPSATEFTAVHHLGQQVHWDGNDPTGWLTPYEQVLFPFLDLATLGEVNNGLYLTPAGQLFQYALMKGIPTYALNYQCDLNSELNQLLGLSGNPAMRERAAGQLENIEKLGAKTGTLLTIQAAILGAATEKGAMASVPISSGYITLSEVKSKGVNTYTLQDNLTDLAAEYVKKQLLQ</sequence>